<keyword evidence="6" id="KW-0732">Signal</keyword>
<keyword evidence="4" id="KW-0862">Zinc</keyword>
<evidence type="ECO:0000259" key="7">
    <source>
        <dbReference type="PROSITE" id="PS50157"/>
    </source>
</evidence>
<dbReference type="Proteomes" id="UP000050741">
    <property type="component" value="Unassembled WGS sequence"/>
</dbReference>
<dbReference type="GO" id="GO:0005634">
    <property type="term" value="C:nucleus"/>
    <property type="evidence" value="ECO:0007669"/>
    <property type="project" value="UniProtKB-ARBA"/>
</dbReference>
<dbReference type="WBParaSite" id="GPLIN_000713500">
    <property type="protein sequence ID" value="GPLIN_000713500"/>
    <property type="gene ID" value="GPLIN_000713500"/>
</dbReference>
<evidence type="ECO:0000256" key="5">
    <source>
        <dbReference type="PROSITE-ProRule" id="PRU00042"/>
    </source>
</evidence>
<keyword evidence="2" id="KW-0677">Repeat</keyword>
<dbReference type="SMART" id="SM00355">
    <property type="entry name" value="ZnF_C2H2"/>
    <property type="match status" value="3"/>
</dbReference>
<protein>
    <submittedName>
        <fullName evidence="9">C2H2-type domain-containing protein</fullName>
    </submittedName>
</protein>
<reference evidence="9" key="2">
    <citation type="submission" date="2016-06" db="UniProtKB">
        <authorList>
            <consortium name="WormBaseParasite"/>
        </authorList>
    </citation>
    <scope>IDENTIFICATION</scope>
</reference>
<dbReference type="AlphaFoldDB" id="A0A183C2P1"/>
<keyword evidence="8" id="KW-1185">Reference proteome</keyword>
<feature type="domain" description="C2H2-type" evidence="7">
    <location>
        <begin position="125"/>
        <end position="153"/>
    </location>
</feature>
<evidence type="ECO:0000313" key="9">
    <source>
        <dbReference type="WBParaSite" id="GPLIN_000713500"/>
    </source>
</evidence>
<name>A0A183C2P1_GLOPA</name>
<feature type="chain" id="PRO_5008146985" evidence="6">
    <location>
        <begin position="19"/>
        <end position="161"/>
    </location>
</feature>
<organism evidence="8 9">
    <name type="scientific">Globodera pallida</name>
    <name type="common">Potato cyst nematode worm</name>
    <name type="synonym">Heterodera pallida</name>
    <dbReference type="NCBI Taxonomy" id="36090"/>
    <lineage>
        <taxon>Eukaryota</taxon>
        <taxon>Metazoa</taxon>
        <taxon>Ecdysozoa</taxon>
        <taxon>Nematoda</taxon>
        <taxon>Chromadorea</taxon>
        <taxon>Rhabditida</taxon>
        <taxon>Tylenchina</taxon>
        <taxon>Tylenchomorpha</taxon>
        <taxon>Tylenchoidea</taxon>
        <taxon>Heteroderidae</taxon>
        <taxon>Heteroderinae</taxon>
        <taxon>Globodera</taxon>
    </lineage>
</organism>
<proteinExistence type="predicted"/>
<dbReference type="Pfam" id="PF00096">
    <property type="entry name" value="zf-C2H2"/>
    <property type="match status" value="2"/>
</dbReference>
<accession>A0A183C2P1</accession>
<sequence length="161" mass="18498">MVAIIFFPLLLLAVIVDGQNFGAGQGALNAPLPFGGPINPEQLPQMLHQPNLKSGEDIEAPFQNGFKPYTCEYCGKGFHQNGNYKNHKLTHQQEKRYKCEVCAKAFHHSYNLQFHMFTHQQQKPFTCPFCAKGFCRNFDLKKHFRKIHQVQATTDESKRKM</sequence>
<feature type="domain" description="C2H2-type" evidence="7">
    <location>
        <begin position="69"/>
        <end position="96"/>
    </location>
</feature>
<feature type="domain" description="C2H2-type" evidence="7">
    <location>
        <begin position="97"/>
        <end position="124"/>
    </location>
</feature>
<reference evidence="8" key="1">
    <citation type="submission" date="2014-05" db="EMBL/GenBank/DDBJ databases">
        <title>The genome and life-stage specific transcriptomes of Globodera pallida elucidate key aspects of plant parasitism by a cyst nematode.</title>
        <authorList>
            <person name="Cotton J.A."/>
            <person name="Lilley C.J."/>
            <person name="Jones L.M."/>
            <person name="Kikuchi T."/>
            <person name="Reid A.J."/>
            <person name="Thorpe P."/>
            <person name="Tsai I.J."/>
            <person name="Beasley H."/>
            <person name="Blok V."/>
            <person name="Cock P.J.A."/>
            <person name="Van den Akker S.E."/>
            <person name="Holroyd N."/>
            <person name="Hunt M."/>
            <person name="Mantelin S."/>
            <person name="Naghra H."/>
            <person name="Pain A."/>
            <person name="Palomares-Rius J.E."/>
            <person name="Zarowiecki M."/>
            <person name="Berriman M."/>
            <person name="Jones J.T."/>
            <person name="Urwin P.E."/>
        </authorList>
    </citation>
    <scope>NUCLEOTIDE SEQUENCE [LARGE SCALE GENOMIC DNA]</scope>
    <source>
        <strain evidence="8">Lindley</strain>
    </source>
</reference>
<dbReference type="GO" id="GO:0000978">
    <property type="term" value="F:RNA polymerase II cis-regulatory region sequence-specific DNA binding"/>
    <property type="evidence" value="ECO:0007669"/>
    <property type="project" value="TreeGrafter"/>
</dbReference>
<dbReference type="InterPro" id="IPR036236">
    <property type="entry name" value="Znf_C2H2_sf"/>
</dbReference>
<evidence type="ECO:0000313" key="8">
    <source>
        <dbReference type="Proteomes" id="UP000050741"/>
    </source>
</evidence>
<evidence type="ECO:0000256" key="4">
    <source>
        <dbReference type="ARBA" id="ARBA00022833"/>
    </source>
</evidence>
<dbReference type="Gene3D" id="3.30.160.60">
    <property type="entry name" value="Classic Zinc Finger"/>
    <property type="match status" value="3"/>
</dbReference>
<dbReference type="PROSITE" id="PS50157">
    <property type="entry name" value="ZINC_FINGER_C2H2_2"/>
    <property type="match status" value="3"/>
</dbReference>
<dbReference type="InterPro" id="IPR013087">
    <property type="entry name" value="Znf_C2H2_type"/>
</dbReference>
<dbReference type="FunFam" id="3.30.160.60:FF:000110">
    <property type="entry name" value="Zinc finger protein-like"/>
    <property type="match status" value="1"/>
</dbReference>
<evidence type="ECO:0000256" key="1">
    <source>
        <dbReference type="ARBA" id="ARBA00022723"/>
    </source>
</evidence>
<dbReference type="PROSITE" id="PS00028">
    <property type="entry name" value="ZINC_FINGER_C2H2_1"/>
    <property type="match status" value="3"/>
</dbReference>
<evidence type="ECO:0000256" key="2">
    <source>
        <dbReference type="ARBA" id="ARBA00022737"/>
    </source>
</evidence>
<keyword evidence="3 5" id="KW-0863">Zinc-finger</keyword>
<dbReference type="GO" id="GO:0000981">
    <property type="term" value="F:DNA-binding transcription factor activity, RNA polymerase II-specific"/>
    <property type="evidence" value="ECO:0007669"/>
    <property type="project" value="TreeGrafter"/>
</dbReference>
<dbReference type="FunFam" id="3.30.160.60:FF:000446">
    <property type="entry name" value="Zinc finger protein"/>
    <property type="match status" value="1"/>
</dbReference>
<evidence type="ECO:0000256" key="3">
    <source>
        <dbReference type="ARBA" id="ARBA00022771"/>
    </source>
</evidence>
<dbReference type="GO" id="GO:0008270">
    <property type="term" value="F:zinc ion binding"/>
    <property type="evidence" value="ECO:0007669"/>
    <property type="project" value="UniProtKB-KW"/>
</dbReference>
<dbReference type="GO" id="GO:0000122">
    <property type="term" value="P:negative regulation of transcription by RNA polymerase II"/>
    <property type="evidence" value="ECO:0007669"/>
    <property type="project" value="UniProtKB-ARBA"/>
</dbReference>
<keyword evidence="1" id="KW-0479">Metal-binding</keyword>
<dbReference type="PANTHER" id="PTHR23235">
    <property type="entry name" value="KRUEPPEL-LIKE TRANSCRIPTION FACTOR"/>
    <property type="match status" value="1"/>
</dbReference>
<feature type="signal peptide" evidence="6">
    <location>
        <begin position="1"/>
        <end position="18"/>
    </location>
</feature>
<dbReference type="PANTHER" id="PTHR23235:SF176">
    <property type="entry name" value="C2H2-TYPE DOMAIN-CONTAINING PROTEIN"/>
    <property type="match status" value="1"/>
</dbReference>
<dbReference type="SUPFAM" id="SSF57667">
    <property type="entry name" value="beta-beta-alpha zinc fingers"/>
    <property type="match status" value="2"/>
</dbReference>
<evidence type="ECO:0000256" key="6">
    <source>
        <dbReference type="SAM" id="SignalP"/>
    </source>
</evidence>